<dbReference type="EMBL" id="JAFJZZ010000001">
    <property type="protein sequence ID" value="MBN7772856.1"/>
    <property type="molecule type" value="Genomic_DNA"/>
</dbReference>
<dbReference type="Proteomes" id="UP000664545">
    <property type="component" value="Unassembled WGS sequence"/>
</dbReference>
<dbReference type="GO" id="GO:0009307">
    <property type="term" value="P:DNA restriction-modification system"/>
    <property type="evidence" value="ECO:0007669"/>
    <property type="project" value="UniProtKB-KW"/>
</dbReference>
<proteinExistence type="predicted"/>
<organism evidence="6 7">
    <name type="scientific">Clostridium aminobutyricum</name>
    <dbReference type="NCBI Taxonomy" id="33953"/>
    <lineage>
        <taxon>Bacteria</taxon>
        <taxon>Bacillati</taxon>
        <taxon>Bacillota</taxon>
        <taxon>Clostridia</taxon>
        <taxon>Eubacteriales</taxon>
        <taxon>Clostridiaceae</taxon>
        <taxon>Clostridium</taxon>
    </lineage>
</organism>
<reference evidence="6" key="1">
    <citation type="submission" date="2021-02" db="EMBL/GenBank/DDBJ databases">
        <title>Abyssanaerobacter marinus gen.nov., sp., nov, anaerobic bacterium isolated from the Onnuri vent field of Indian Ocean and suggestion of Mogibacteriaceae fam. nov., and proposal of reclassification of ambiguous this family's genus member.</title>
        <authorList>
            <person name="Kim Y.J."/>
            <person name="Yang J.-A."/>
        </authorList>
    </citation>
    <scope>NUCLEOTIDE SEQUENCE</scope>
    <source>
        <strain evidence="6">DSM 2634</strain>
    </source>
</reference>
<dbReference type="SUPFAM" id="SSF53335">
    <property type="entry name" value="S-adenosyl-L-methionine-dependent methyltransferases"/>
    <property type="match status" value="1"/>
</dbReference>
<protein>
    <submittedName>
        <fullName evidence="6">Site-specific DNA-methyltransferase</fullName>
    </submittedName>
</protein>
<evidence type="ECO:0000256" key="2">
    <source>
        <dbReference type="ARBA" id="ARBA00022679"/>
    </source>
</evidence>
<keyword evidence="3" id="KW-0949">S-adenosyl-L-methionine</keyword>
<keyword evidence="2" id="KW-0808">Transferase</keyword>
<evidence type="ECO:0000313" key="7">
    <source>
        <dbReference type="Proteomes" id="UP000664545"/>
    </source>
</evidence>
<feature type="domain" description="DNA methylase N-4/N-6" evidence="5">
    <location>
        <begin position="66"/>
        <end position="303"/>
    </location>
</feature>
<dbReference type="InterPro" id="IPR002295">
    <property type="entry name" value="N4/N6-MTase_EcoPI_Mod-like"/>
</dbReference>
<dbReference type="GO" id="GO:0008170">
    <property type="term" value="F:N-methyltransferase activity"/>
    <property type="evidence" value="ECO:0007669"/>
    <property type="project" value="InterPro"/>
</dbReference>
<dbReference type="Pfam" id="PF01555">
    <property type="entry name" value="N6_N4_Mtase"/>
    <property type="match status" value="1"/>
</dbReference>
<dbReference type="Gene3D" id="3.40.50.150">
    <property type="entry name" value="Vaccinia Virus protein VP39"/>
    <property type="match status" value="1"/>
</dbReference>
<dbReference type="InterPro" id="IPR002941">
    <property type="entry name" value="DNA_methylase_N4/N6"/>
</dbReference>
<dbReference type="PRINTS" id="PR00506">
    <property type="entry name" value="D21N6MTFRASE"/>
</dbReference>
<comment type="caution">
    <text evidence="6">The sequence shown here is derived from an EMBL/GenBank/DDBJ whole genome shotgun (WGS) entry which is preliminary data.</text>
</comment>
<keyword evidence="1" id="KW-0489">Methyltransferase</keyword>
<dbReference type="GO" id="GO:0003677">
    <property type="term" value="F:DNA binding"/>
    <property type="evidence" value="ECO:0007669"/>
    <property type="project" value="InterPro"/>
</dbReference>
<evidence type="ECO:0000259" key="5">
    <source>
        <dbReference type="Pfam" id="PF01555"/>
    </source>
</evidence>
<dbReference type="AlphaFoldDB" id="A0A939IIA1"/>
<dbReference type="GO" id="GO:0032259">
    <property type="term" value="P:methylation"/>
    <property type="evidence" value="ECO:0007669"/>
    <property type="project" value="UniProtKB-KW"/>
</dbReference>
<evidence type="ECO:0000313" key="6">
    <source>
        <dbReference type="EMBL" id="MBN7772856.1"/>
    </source>
</evidence>
<evidence type="ECO:0000256" key="3">
    <source>
        <dbReference type="ARBA" id="ARBA00022691"/>
    </source>
</evidence>
<accession>A0A939IIA1</accession>
<keyword evidence="4" id="KW-0680">Restriction system</keyword>
<evidence type="ECO:0000256" key="4">
    <source>
        <dbReference type="ARBA" id="ARBA00022747"/>
    </source>
</evidence>
<dbReference type="InterPro" id="IPR029063">
    <property type="entry name" value="SAM-dependent_MTases_sf"/>
</dbReference>
<keyword evidence="7" id="KW-1185">Reference proteome</keyword>
<sequence length="444" mass="51672">MGLIYKLAQILEESRAEYLQSKAEIYSEVACFGHTQQDKRNLLAYGNNLQWMNYLKDHLGMEGNLQLIYVDPPFYSKADYFMSVKIESEKLEEDFKIKQTVYTDTWNKGIEDYLKMIAVRLFVMRDLLSDEGCVWIHLDWHVAHYVKLLMDEIFGENNFVNEIIWTYKSGGTSNRRFSRKHDTLLFYSKTDRYYFNPQKEKSYNRGFKPYRFKGVTEYEDEQGWYTMVNMKDVWQIDMVGRTSAERTGYATQKPELLLSRILESCTREGDLCADFFGGSGTLAAAASRMNRRWISCDIGLSSIANIQKRLLSNEMDFSFFIQDNECFENPDGEIEVKFQSCTDDMVASLELTLLHYQPSEKWLEALTPKDKTLIEAILKEDSMSLIEFWSVDTQYNGKVHQPQEIIFKTKGCLERKVVIHDTAGVIHIICVDVFGNRVAKTING</sequence>
<evidence type="ECO:0000256" key="1">
    <source>
        <dbReference type="ARBA" id="ARBA00022603"/>
    </source>
</evidence>
<dbReference type="RefSeq" id="WP_206581625.1">
    <property type="nucleotide sequence ID" value="NZ_JAFJZZ010000001.1"/>
</dbReference>
<gene>
    <name evidence="6" type="ORF">JYB65_05720</name>
</gene>
<name>A0A939IIA1_CLOAM</name>